<feature type="binding site" evidence="14">
    <location>
        <position position="74"/>
    </location>
    <ligand>
        <name>Ca(2+)</name>
        <dbReference type="ChEBI" id="CHEBI:29108"/>
        <label>1</label>
    </ligand>
</feature>
<keyword evidence="6 17" id="KW-0575">Peroxidase</keyword>
<dbReference type="CDD" id="cd00693">
    <property type="entry name" value="secretory_peroxidase"/>
    <property type="match status" value="1"/>
</dbReference>
<evidence type="ECO:0000259" key="18">
    <source>
        <dbReference type="PROSITE" id="PS50873"/>
    </source>
</evidence>
<dbReference type="GO" id="GO:0020037">
    <property type="term" value="F:heme binding"/>
    <property type="evidence" value="ECO:0007669"/>
    <property type="project" value="UniProtKB-UniRule"/>
</dbReference>
<evidence type="ECO:0000256" key="10">
    <source>
        <dbReference type="ARBA" id="ARBA00023004"/>
    </source>
</evidence>
<evidence type="ECO:0000256" key="12">
    <source>
        <dbReference type="ARBA" id="ARBA00023324"/>
    </source>
</evidence>
<evidence type="ECO:0000256" key="11">
    <source>
        <dbReference type="ARBA" id="ARBA00023157"/>
    </source>
</evidence>
<proteinExistence type="inferred from homology"/>
<keyword evidence="11 16" id="KW-1015">Disulfide bond</keyword>
<feature type="signal peptide" evidence="17">
    <location>
        <begin position="1"/>
        <end position="27"/>
    </location>
</feature>
<comment type="similarity">
    <text evidence="17">Belongs to the peroxidase family. Classical plant (class III) peroxidase subfamily.</text>
</comment>
<dbReference type="PANTHER" id="PTHR31517:SF17">
    <property type="entry name" value="PEROXIDASE 6"/>
    <property type="match status" value="1"/>
</dbReference>
<dbReference type="Proteomes" id="UP001497516">
    <property type="component" value="Chromosome 4"/>
</dbReference>
<keyword evidence="7 17" id="KW-0349">Heme</keyword>
<feature type="binding site" description="axial binding residue" evidence="14">
    <location>
        <position position="193"/>
    </location>
    <ligand>
        <name>heme b</name>
        <dbReference type="ChEBI" id="CHEBI:60344"/>
    </ligand>
    <ligandPart>
        <name>Fe</name>
        <dbReference type="ChEBI" id="CHEBI:18248"/>
    </ligandPart>
</feature>
<dbReference type="EMBL" id="OZ034817">
    <property type="protein sequence ID" value="CAL1385208.1"/>
    <property type="molecule type" value="Genomic_DNA"/>
</dbReference>
<dbReference type="InterPro" id="IPR010255">
    <property type="entry name" value="Haem_peroxidase_sf"/>
</dbReference>
<comment type="cofactor">
    <cofactor evidence="14 17">
        <name>heme b</name>
        <dbReference type="ChEBI" id="CHEBI:60344"/>
    </cofactor>
    <text evidence="14 17">Binds 1 heme b (iron(II)-protoporphyrin IX) group per subunit.</text>
</comment>
<dbReference type="GO" id="GO:0006979">
    <property type="term" value="P:response to oxidative stress"/>
    <property type="evidence" value="ECO:0007669"/>
    <property type="project" value="UniProtKB-UniRule"/>
</dbReference>
<keyword evidence="9 17" id="KW-0560">Oxidoreductase</keyword>
<feature type="site" description="Transition state stabilizer" evidence="15">
    <location>
        <position position="66"/>
    </location>
</feature>
<feature type="binding site" evidence="14">
    <location>
        <position position="80"/>
    </location>
    <ligand>
        <name>Ca(2+)</name>
        <dbReference type="ChEBI" id="CHEBI:29108"/>
        <label>1</label>
    </ligand>
</feature>
<dbReference type="PROSITE" id="PS50873">
    <property type="entry name" value="PEROXIDASE_4"/>
    <property type="match status" value="1"/>
</dbReference>
<evidence type="ECO:0000256" key="2">
    <source>
        <dbReference type="ARBA" id="ARBA00002322"/>
    </source>
</evidence>
<feature type="binding site" evidence="14">
    <location>
        <position position="258"/>
    </location>
    <ligand>
        <name>Ca(2+)</name>
        <dbReference type="ChEBI" id="CHEBI:29108"/>
        <label>2</label>
    </ligand>
</feature>
<evidence type="ECO:0000313" key="19">
    <source>
        <dbReference type="EMBL" id="CAL1385208.1"/>
    </source>
</evidence>
<evidence type="ECO:0000256" key="4">
    <source>
        <dbReference type="ARBA" id="ARBA00012313"/>
    </source>
</evidence>
<evidence type="ECO:0000256" key="5">
    <source>
        <dbReference type="ARBA" id="ARBA00022525"/>
    </source>
</evidence>
<evidence type="ECO:0000256" key="1">
    <source>
        <dbReference type="ARBA" id="ARBA00000189"/>
    </source>
</evidence>
<feature type="binding site" evidence="14">
    <location>
        <position position="89"/>
    </location>
    <ligand>
        <name>Ca(2+)</name>
        <dbReference type="ChEBI" id="CHEBI:29108"/>
        <label>1</label>
    </ligand>
</feature>
<comment type="cofactor">
    <cofactor evidence="14 17">
        <name>Ca(2+)</name>
        <dbReference type="ChEBI" id="CHEBI:29108"/>
    </cofactor>
    <text evidence="14 17">Binds 2 calcium ions per subunit.</text>
</comment>
<dbReference type="GO" id="GO:0140825">
    <property type="term" value="F:lactoperoxidase activity"/>
    <property type="evidence" value="ECO:0007669"/>
    <property type="project" value="UniProtKB-EC"/>
</dbReference>
<dbReference type="FunFam" id="1.10.520.10:FF:000008">
    <property type="entry name" value="Peroxidase"/>
    <property type="match status" value="1"/>
</dbReference>
<comment type="subcellular location">
    <subcellularLocation>
        <location evidence="17">Secreted</location>
    </subcellularLocation>
</comment>
<keyword evidence="17" id="KW-0732">Signal</keyword>
<evidence type="ECO:0000256" key="14">
    <source>
        <dbReference type="PIRSR" id="PIRSR600823-3"/>
    </source>
</evidence>
<comment type="similarity">
    <text evidence="3">Belongs to the peroxidase family. Ascorbate peroxidase subfamily.</text>
</comment>
<feature type="active site" description="Proton acceptor" evidence="13">
    <location>
        <position position="70"/>
    </location>
</feature>
<evidence type="ECO:0000256" key="15">
    <source>
        <dbReference type="PIRSR" id="PIRSR600823-4"/>
    </source>
</evidence>
<dbReference type="InterPro" id="IPR002016">
    <property type="entry name" value="Haem_peroxidase"/>
</dbReference>
<feature type="binding site" evidence="14">
    <location>
        <position position="76"/>
    </location>
    <ligand>
        <name>Ca(2+)</name>
        <dbReference type="ChEBI" id="CHEBI:29108"/>
        <label>1</label>
    </ligand>
</feature>
<accession>A0AAV2EHY5</accession>
<dbReference type="Pfam" id="PF00141">
    <property type="entry name" value="peroxidase"/>
    <property type="match status" value="1"/>
</dbReference>
<feature type="binding site" evidence="14">
    <location>
        <position position="194"/>
    </location>
    <ligand>
        <name>Ca(2+)</name>
        <dbReference type="ChEBI" id="CHEBI:29108"/>
        <label>2</label>
    </ligand>
</feature>
<evidence type="ECO:0000256" key="9">
    <source>
        <dbReference type="ARBA" id="ARBA00023002"/>
    </source>
</evidence>
<name>A0AAV2EHY5_9ROSI</name>
<dbReference type="PRINTS" id="PR00458">
    <property type="entry name" value="PEROXIDASE"/>
</dbReference>
<feature type="binding site" evidence="14">
    <location>
        <position position="71"/>
    </location>
    <ligand>
        <name>Ca(2+)</name>
        <dbReference type="ChEBI" id="CHEBI:29108"/>
        <label>1</label>
    </ligand>
</feature>
<comment type="function">
    <text evidence="2">Removal of H(2)O(2), oxidation of toxic reductants, biosynthesis and degradation of lignin, suberization, auxin catabolism, response to environmental stresses such as wounding, pathogen attack and oxidative stress. These functions might be dependent on each isozyme/isoform in each plant tissue.</text>
</comment>
<evidence type="ECO:0000256" key="7">
    <source>
        <dbReference type="ARBA" id="ARBA00022617"/>
    </source>
</evidence>
<keyword evidence="14 17" id="KW-0106">Calcium</keyword>
<dbReference type="Gene3D" id="1.10.420.10">
    <property type="entry name" value="Peroxidase, domain 2"/>
    <property type="match status" value="1"/>
</dbReference>
<reference evidence="19 20" key="1">
    <citation type="submission" date="2024-04" db="EMBL/GenBank/DDBJ databases">
        <authorList>
            <person name="Fracassetti M."/>
        </authorList>
    </citation>
    <scope>NUCLEOTIDE SEQUENCE [LARGE SCALE GENOMIC DNA]</scope>
</reference>
<dbReference type="PROSITE" id="PS00435">
    <property type="entry name" value="PEROXIDASE_1"/>
    <property type="match status" value="1"/>
</dbReference>
<feature type="disulfide bond" evidence="16">
    <location>
        <begin position="200"/>
        <end position="235"/>
    </location>
</feature>
<dbReference type="GO" id="GO:0042744">
    <property type="term" value="P:hydrogen peroxide catabolic process"/>
    <property type="evidence" value="ECO:0007669"/>
    <property type="project" value="UniProtKB-KW"/>
</dbReference>
<keyword evidence="8 14" id="KW-0479">Metal-binding</keyword>
<dbReference type="GO" id="GO:0005576">
    <property type="term" value="C:extracellular region"/>
    <property type="evidence" value="ECO:0007669"/>
    <property type="project" value="UniProtKB-SubCell"/>
</dbReference>
<dbReference type="PANTHER" id="PTHR31517">
    <property type="match status" value="1"/>
</dbReference>
<dbReference type="Gene3D" id="1.10.520.10">
    <property type="match status" value="1"/>
</dbReference>
<dbReference type="InterPro" id="IPR019793">
    <property type="entry name" value="Peroxidases_heam-ligand_BS"/>
</dbReference>
<evidence type="ECO:0000256" key="17">
    <source>
        <dbReference type="RuleBase" id="RU362060"/>
    </source>
</evidence>
<dbReference type="PRINTS" id="PR00461">
    <property type="entry name" value="PLPEROXIDASE"/>
</dbReference>
<evidence type="ECO:0000313" key="20">
    <source>
        <dbReference type="Proteomes" id="UP001497516"/>
    </source>
</evidence>
<feature type="domain" description="Plant heme peroxidase family profile" evidence="18">
    <location>
        <begin position="29"/>
        <end position="331"/>
    </location>
</feature>
<comment type="catalytic activity">
    <reaction evidence="1 17">
        <text>2 a phenolic donor + H2O2 = 2 a phenolic radical donor + 2 H2O</text>
        <dbReference type="Rhea" id="RHEA:56136"/>
        <dbReference type="ChEBI" id="CHEBI:15377"/>
        <dbReference type="ChEBI" id="CHEBI:16240"/>
        <dbReference type="ChEBI" id="CHEBI:139520"/>
        <dbReference type="ChEBI" id="CHEBI:139521"/>
        <dbReference type="EC" id="1.11.1.7"/>
    </reaction>
</comment>
<feature type="disulfide bond" evidence="16">
    <location>
        <begin position="121"/>
        <end position="327"/>
    </location>
</feature>
<sequence>MASKSTLPLFLPLLPLFLQILIPNSHSAPLSFDFYAASCPAAELIVANTVRSASAQDPSIPGKLLRLLFHDCFVDGCDGSVLLKGNSTERTDPANQSLGGFEVIDSAKSVLEIFCPATVSCADILALAARDAVAFSGGPATQIPTGRRDSKSSSAQSVRPNIVDTSFTMAQMGRIFSSKGLSLLDLVVLSGAHTIGSAHCGAFSDRFESDSKGKLKLVDSASLDPNYASDLIKKCPAGGDTNPKVTVANDPQTSNLFDNQYYRNLVARRGLFQSDSVLVDDERTRRIVEEMAGDQERFFEAWSGSFVKLAGIGVKTGEGEGEVRASCSAVNGVV</sequence>
<feature type="chain" id="PRO_5043107262" description="Peroxidase" evidence="17">
    <location>
        <begin position="28"/>
        <end position="334"/>
    </location>
</feature>
<feature type="binding site" evidence="14">
    <location>
        <position position="253"/>
    </location>
    <ligand>
        <name>Ca(2+)</name>
        <dbReference type="ChEBI" id="CHEBI:29108"/>
        <label>2</label>
    </ligand>
</feature>
<dbReference type="AlphaFoldDB" id="A0AAV2EHY5"/>
<feature type="binding site" evidence="14">
    <location>
        <position position="78"/>
    </location>
    <ligand>
        <name>Ca(2+)</name>
        <dbReference type="ChEBI" id="CHEBI:29108"/>
        <label>1</label>
    </ligand>
</feature>
<feature type="disulfide bond" evidence="16">
    <location>
        <begin position="39"/>
        <end position="115"/>
    </location>
</feature>
<feature type="disulfide bond" evidence="16">
    <location>
        <begin position="72"/>
        <end position="77"/>
    </location>
</feature>
<evidence type="ECO:0000256" key="3">
    <source>
        <dbReference type="ARBA" id="ARBA00006873"/>
    </source>
</evidence>
<gene>
    <name evidence="19" type="ORF">LTRI10_LOCUS26363</name>
</gene>
<evidence type="ECO:0000256" key="16">
    <source>
        <dbReference type="PIRSR" id="PIRSR600823-5"/>
    </source>
</evidence>
<feature type="binding site" evidence="14">
    <location>
        <position position="250"/>
    </location>
    <ligand>
        <name>Ca(2+)</name>
        <dbReference type="ChEBI" id="CHEBI:29108"/>
        <label>2</label>
    </ligand>
</feature>
<evidence type="ECO:0000256" key="13">
    <source>
        <dbReference type="PIRSR" id="PIRSR600823-1"/>
    </source>
</evidence>
<keyword evidence="12 17" id="KW-0376">Hydrogen peroxide</keyword>
<protein>
    <recommendedName>
        <fullName evidence="4 17">Peroxidase</fullName>
        <ecNumber evidence="4 17">1.11.1.7</ecNumber>
    </recommendedName>
</protein>
<dbReference type="InterPro" id="IPR000823">
    <property type="entry name" value="Peroxidase_pln"/>
</dbReference>
<organism evidence="19 20">
    <name type="scientific">Linum trigynum</name>
    <dbReference type="NCBI Taxonomy" id="586398"/>
    <lineage>
        <taxon>Eukaryota</taxon>
        <taxon>Viridiplantae</taxon>
        <taxon>Streptophyta</taxon>
        <taxon>Embryophyta</taxon>
        <taxon>Tracheophyta</taxon>
        <taxon>Spermatophyta</taxon>
        <taxon>Magnoliopsida</taxon>
        <taxon>eudicotyledons</taxon>
        <taxon>Gunneridae</taxon>
        <taxon>Pentapetalae</taxon>
        <taxon>rosids</taxon>
        <taxon>fabids</taxon>
        <taxon>Malpighiales</taxon>
        <taxon>Linaceae</taxon>
        <taxon>Linum</taxon>
    </lineage>
</organism>
<dbReference type="FunFam" id="1.10.420.10:FF:000001">
    <property type="entry name" value="Peroxidase"/>
    <property type="match status" value="1"/>
</dbReference>
<dbReference type="SUPFAM" id="SSF48113">
    <property type="entry name" value="Heme-dependent peroxidases"/>
    <property type="match status" value="1"/>
</dbReference>
<dbReference type="GO" id="GO:0046872">
    <property type="term" value="F:metal ion binding"/>
    <property type="evidence" value="ECO:0007669"/>
    <property type="project" value="UniProtKB-UniRule"/>
</dbReference>
<dbReference type="InterPro" id="IPR033905">
    <property type="entry name" value="Secretory_peroxidase"/>
</dbReference>
<keyword evidence="5 17" id="KW-0964">Secreted</keyword>
<keyword evidence="20" id="KW-1185">Reference proteome</keyword>
<keyword evidence="10 14" id="KW-0408">Iron</keyword>
<evidence type="ECO:0000256" key="8">
    <source>
        <dbReference type="ARBA" id="ARBA00022723"/>
    </source>
</evidence>
<dbReference type="EC" id="1.11.1.7" evidence="4 17"/>
<evidence type="ECO:0000256" key="6">
    <source>
        <dbReference type="ARBA" id="ARBA00022559"/>
    </source>
</evidence>